<dbReference type="AlphaFoldDB" id="A0A7Z0WRG0"/>
<keyword evidence="5" id="KW-1185">Reference proteome</keyword>
<sequence>MTERPCAVVTGASRGIGRAIAVRLAADGFDIAFCSRSLDDNAEKTRAMVQEHGARCLHEVCDVADHDAARAFTEHAEEELGPVAALVNSAGVVRDNALFRMPLAEWDAVVSTNLTGTFSMCRAVVYGMMRRRAGAVVNVSSVIGISGNAMQSNYAAAKAGINGLTVSLAREVAGFGVRVNAIAPGFIETDMTAGLADKHRDRALDLIPLRRFGEPEEVAELASFLVSPRAGYLVGQVIRIDGGMIL</sequence>
<dbReference type="InterPro" id="IPR020904">
    <property type="entry name" value="Sc_DH/Rdtase_CS"/>
</dbReference>
<gene>
    <name evidence="4" type="ORF">BLA60_01865</name>
</gene>
<protein>
    <submittedName>
        <fullName evidence="4">Beta-ketoacyl-ACP reductase</fullName>
    </submittedName>
</protein>
<dbReference type="InterPro" id="IPR036291">
    <property type="entry name" value="NAD(P)-bd_dom_sf"/>
</dbReference>
<dbReference type="PROSITE" id="PS00061">
    <property type="entry name" value="ADH_SHORT"/>
    <property type="match status" value="1"/>
</dbReference>
<dbReference type="GO" id="GO:0032787">
    <property type="term" value="P:monocarboxylic acid metabolic process"/>
    <property type="evidence" value="ECO:0007669"/>
    <property type="project" value="UniProtKB-ARBA"/>
</dbReference>
<dbReference type="InterPro" id="IPR050259">
    <property type="entry name" value="SDR"/>
</dbReference>
<evidence type="ECO:0000256" key="1">
    <source>
        <dbReference type="ARBA" id="ARBA00006484"/>
    </source>
</evidence>
<dbReference type="Proteomes" id="UP000185696">
    <property type="component" value="Unassembled WGS sequence"/>
</dbReference>
<dbReference type="OrthoDB" id="9804774at2"/>
<dbReference type="Pfam" id="PF13561">
    <property type="entry name" value="adh_short_C2"/>
    <property type="match status" value="1"/>
</dbReference>
<dbReference type="EMBL" id="MSIF01000001">
    <property type="protein sequence ID" value="OLF13955.1"/>
    <property type="molecule type" value="Genomic_DNA"/>
</dbReference>
<dbReference type="Gene3D" id="3.40.50.720">
    <property type="entry name" value="NAD(P)-binding Rossmann-like Domain"/>
    <property type="match status" value="1"/>
</dbReference>
<name>A0A7Z0WRG0_9PSEU</name>
<feature type="domain" description="Ketoreductase" evidence="3">
    <location>
        <begin position="7"/>
        <end position="185"/>
    </location>
</feature>
<accession>A0A7Z0WRG0</accession>
<evidence type="ECO:0000313" key="4">
    <source>
        <dbReference type="EMBL" id="OLF13955.1"/>
    </source>
</evidence>
<dbReference type="RefSeq" id="WP_075130903.1">
    <property type="nucleotide sequence ID" value="NZ_MSIF01000001.1"/>
</dbReference>
<dbReference type="GO" id="GO:0016491">
    <property type="term" value="F:oxidoreductase activity"/>
    <property type="evidence" value="ECO:0007669"/>
    <property type="project" value="UniProtKB-KW"/>
</dbReference>
<dbReference type="PANTHER" id="PTHR42879:SF2">
    <property type="entry name" value="3-OXOACYL-[ACYL-CARRIER-PROTEIN] REDUCTASE FABG"/>
    <property type="match status" value="1"/>
</dbReference>
<evidence type="ECO:0000313" key="5">
    <source>
        <dbReference type="Proteomes" id="UP000185696"/>
    </source>
</evidence>
<keyword evidence="2" id="KW-0560">Oxidoreductase</keyword>
<dbReference type="PRINTS" id="PR00080">
    <property type="entry name" value="SDRFAMILY"/>
</dbReference>
<evidence type="ECO:0000259" key="3">
    <source>
        <dbReference type="SMART" id="SM00822"/>
    </source>
</evidence>
<dbReference type="PRINTS" id="PR00081">
    <property type="entry name" value="GDHRDH"/>
</dbReference>
<dbReference type="SUPFAM" id="SSF51735">
    <property type="entry name" value="NAD(P)-binding Rossmann-fold domains"/>
    <property type="match status" value="1"/>
</dbReference>
<comment type="similarity">
    <text evidence="1">Belongs to the short-chain dehydrogenases/reductases (SDR) family.</text>
</comment>
<dbReference type="FunFam" id="3.40.50.720:FF:000173">
    <property type="entry name" value="3-oxoacyl-[acyl-carrier protein] reductase"/>
    <property type="match status" value="1"/>
</dbReference>
<organism evidence="4 5">
    <name type="scientific">Actinophytocola xinjiangensis</name>
    <dbReference type="NCBI Taxonomy" id="485602"/>
    <lineage>
        <taxon>Bacteria</taxon>
        <taxon>Bacillati</taxon>
        <taxon>Actinomycetota</taxon>
        <taxon>Actinomycetes</taxon>
        <taxon>Pseudonocardiales</taxon>
        <taxon>Pseudonocardiaceae</taxon>
    </lineage>
</organism>
<comment type="caution">
    <text evidence="4">The sequence shown here is derived from an EMBL/GenBank/DDBJ whole genome shotgun (WGS) entry which is preliminary data.</text>
</comment>
<dbReference type="PANTHER" id="PTHR42879">
    <property type="entry name" value="3-OXOACYL-(ACYL-CARRIER-PROTEIN) REDUCTASE"/>
    <property type="match status" value="1"/>
</dbReference>
<dbReference type="InterPro" id="IPR057326">
    <property type="entry name" value="KR_dom"/>
</dbReference>
<dbReference type="InterPro" id="IPR002347">
    <property type="entry name" value="SDR_fam"/>
</dbReference>
<reference evidence="4 5" key="1">
    <citation type="submission" date="2016-12" db="EMBL/GenBank/DDBJ databases">
        <title>The draft genome sequence of Actinophytocola xinjiangensis.</title>
        <authorList>
            <person name="Wang W."/>
            <person name="Yuan L."/>
        </authorList>
    </citation>
    <scope>NUCLEOTIDE SEQUENCE [LARGE SCALE GENOMIC DNA]</scope>
    <source>
        <strain evidence="4 5">CGMCC 4.4663</strain>
    </source>
</reference>
<dbReference type="NCBIfam" id="NF009466">
    <property type="entry name" value="PRK12826.1-2"/>
    <property type="match status" value="1"/>
</dbReference>
<evidence type="ECO:0000256" key="2">
    <source>
        <dbReference type="ARBA" id="ARBA00023002"/>
    </source>
</evidence>
<proteinExistence type="inferred from homology"/>
<dbReference type="SMART" id="SM00822">
    <property type="entry name" value="PKS_KR"/>
    <property type="match status" value="1"/>
</dbReference>